<feature type="transmembrane region" description="Helical" evidence="1">
    <location>
        <begin position="30"/>
        <end position="51"/>
    </location>
</feature>
<organism evidence="2 3">
    <name type="scientific">Methylobacterium phyllostachyos</name>
    <dbReference type="NCBI Taxonomy" id="582672"/>
    <lineage>
        <taxon>Bacteria</taxon>
        <taxon>Pseudomonadati</taxon>
        <taxon>Pseudomonadota</taxon>
        <taxon>Alphaproteobacteria</taxon>
        <taxon>Hyphomicrobiales</taxon>
        <taxon>Methylobacteriaceae</taxon>
        <taxon>Methylobacterium</taxon>
    </lineage>
</organism>
<dbReference type="OrthoDB" id="8005408at2"/>
<evidence type="ECO:0000313" key="2">
    <source>
        <dbReference type="EMBL" id="SDO26647.1"/>
    </source>
</evidence>
<reference evidence="3" key="1">
    <citation type="submission" date="2016-10" db="EMBL/GenBank/DDBJ databases">
        <authorList>
            <person name="Varghese N."/>
            <person name="Submissions S."/>
        </authorList>
    </citation>
    <scope>NUCLEOTIDE SEQUENCE [LARGE SCALE GENOMIC DNA]</scope>
    <source>
        <strain evidence="3">BL47</strain>
    </source>
</reference>
<accession>A0A1H0I5E2</accession>
<keyword evidence="1" id="KW-1133">Transmembrane helix</keyword>
<keyword evidence="3" id="KW-1185">Reference proteome</keyword>
<proteinExistence type="predicted"/>
<keyword evidence="1" id="KW-0812">Transmembrane</keyword>
<protein>
    <submittedName>
        <fullName evidence="2">Uncharacterized protein</fullName>
    </submittedName>
</protein>
<evidence type="ECO:0000256" key="1">
    <source>
        <dbReference type="SAM" id="Phobius"/>
    </source>
</evidence>
<evidence type="ECO:0000313" key="3">
    <source>
        <dbReference type="Proteomes" id="UP000198704"/>
    </source>
</evidence>
<sequence length="71" mass="7953">MNKDKPDSSFDPIWYDRIEPDVRPGPALNAAAYLLLLLIAGFRIAVSVYGLPDRLWCRTSAGIARHRAARN</sequence>
<name>A0A1H0I5E2_9HYPH</name>
<dbReference type="Proteomes" id="UP000198704">
    <property type="component" value="Unassembled WGS sequence"/>
</dbReference>
<dbReference type="AlphaFoldDB" id="A0A1H0I5E2"/>
<gene>
    <name evidence="2" type="ORF">SAMN05216360_11817</name>
</gene>
<keyword evidence="1" id="KW-0472">Membrane</keyword>
<dbReference type="EMBL" id="FNHS01000018">
    <property type="protein sequence ID" value="SDO26647.1"/>
    <property type="molecule type" value="Genomic_DNA"/>
</dbReference>